<sequence length="252" mass="26781">MKIVVIGGTGLIGSQLCKNLRDLGHDAVAAAPSTGINTLTGEGLPQALQVADVVVDVANSPSFEDTEVLHFFETSGRTLLTAEAAAGVRHHVALSVVGTERMLESGYFRAKMAQEKLIKDSGIPYTILRATQFFEFMGAIAQSGIPDGENIRLTSAALQPIASLDVAAALTTIAVQAPTNQTVEIAGPERKPLVEFVKIFLQHTHDPRHAVPDATATYFGARINDQSLTPGSKPMVGPTRFQTWLKNTAPPA</sequence>
<protein>
    <submittedName>
        <fullName evidence="4">Uncharacterized protein</fullName>
    </submittedName>
</protein>
<dbReference type="Proteomes" id="UP000337909">
    <property type="component" value="Unassembled WGS sequence"/>
</dbReference>
<evidence type="ECO:0000313" key="4">
    <source>
        <dbReference type="EMBL" id="VVO08203.1"/>
    </source>
</evidence>
<evidence type="ECO:0000256" key="1">
    <source>
        <dbReference type="ARBA" id="ARBA00022857"/>
    </source>
</evidence>
<dbReference type="InterPro" id="IPR036291">
    <property type="entry name" value="NAD(P)-bd_dom_sf"/>
</dbReference>
<dbReference type="Pfam" id="PF01370">
    <property type="entry name" value="Epimerase"/>
    <property type="match status" value="1"/>
</dbReference>
<dbReference type="InterPro" id="IPR051164">
    <property type="entry name" value="NmrA-like_oxidored"/>
</dbReference>
<dbReference type="PANTHER" id="PTHR42748">
    <property type="entry name" value="NITROGEN METABOLITE REPRESSION PROTEIN NMRA FAMILY MEMBER"/>
    <property type="match status" value="1"/>
</dbReference>
<dbReference type="EMBL" id="CABVHQ010000030">
    <property type="protein sequence ID" value="VVO08203.1"/>
    <property type="molecule type" value="Genomic_DNA"/>
</dbReference>
<proteinExistence type="predicted"/>
<dbReference type="OrthoDB" id="9771302at2"/>
<dbReference type="RefSeq" id="WP_150643110.1">
    <property type="nucleotide sequence ID" value="NZ_CABVHQ010000030.1"/>
</dbReference>
<keyword evidence="1" id="KW-0521">NADP</keyword>
<evidence type="ECO:0000313" key="5">
    <source>
        <dbReference type="Proteomes" id="UP000337909"/>
    </source>
</evidence>
<organism evidence="4 5">
    <name type="scientific">Pseudomonas fluorescens</name>
    <dbReference type="NCBI Taxonomy" id="294"/>
    <lineage>
        <taxon>Bacteria</taxon>
        <taxon>Pseudomonadati</taxon>
        <taxon>Pseudomonadota</taxon>
        <taxon>Gammaproteobacteria</taxon>
        <taxon>Pseudomonadales</taxon>
        <taxon>Pseudomonadaceae</taxon>
        <taxon>Pseudomonas</taxon>
    </lineage>
</organism>
<dbReference type="PANTHER" id="PTHR42748:SF3">
    <property type="entry name" value="BLL4366 PROTEIN"/>
    <property type="match status" value="1"/>
</dbReference>
<dbReference type="InterPro" id="IPR001509">
    <property type="entry name" value="Epimerase_deHydtase"/>
</dbReference>
<dbReference type="AlphaFoldDB" id="A0A5E7CT46"/>
<accession>A0A5E7CT46</accession>
<name>A0A5E7CT46_PSEFL</name>
<feature type="domain" description="NAD-dependent epimerase/dehydratase" evidence="2">
    <location>
        <begin position="3"/>
        <end position="35"/>
    </location>
</feature>
<evidence type="ECO:0000259" key="2">
    <source>
        <dbReference type="Pfam" id="PF01370"/>
    </source>
</evidence>
<feature type="domain" description="NAD(P)-binding" evidence="3">
    <location>
        <begin position="40"/>
        <end position="136"/>
    </location>
</feature>
<gene>
    <name evidence="4" type="ORF">PS691_03186</name>
</gene>
<reference evidence="4 5" key="1">
    <citation type="submission" date="2019-09" db="EMBL/GenBank/DDBJ databases">
        <authorList>
            <person name="Chandra G."/>
            <person name="Truman W A."/>
        </authorList>
    </citation>
    <scope>NUCLEOTIDE SEQUENCE [LARGE SCALE GENOMIC DNA]</scope>
    <source>
        <strain evidence="4">PS691</strain>
    </source>
</reference>
<dbReference type="Gene3D" id="3.40.50.720">
    <property type="entry name" value="NAD(P)-binding Rossmann-like Domain"/>
    <property type="match status" value="1"/>
</dbReference>
<evidence type="ECO:0000259" key="3">
    <source>
        <dbReference type="Pfam" id="PF13460"/>
    </source>
</evidence>
<dbReference type="Pfam" id="PF13460">
    <property type="entry name" value="NAD_binding_10"/>
    <property type="match status" value="1"/>
</dbReference>
<dbReference type="SUPFAM" id="SSF51735">
    <property type="entry name" value="NAD(P)-binding Rossmann-fold domains"/>
    <property type="match status" value="1"/>
</dbReference>
<dbReference type="InterPro" id="IPR016040">
    <property type="entry name" value="NAD(P)-bd_dom"/>
</dbReference>